<evidence type="ECO:0000313" key="3">
    <source>
        <dbReference type="EMBL" id="OQR76331.1"/>
    </source>
</evidence>
<dbReference type="EMBL" id="MNPL01004940">
    <property type="protein sequence ID" value="OQR76331.1"/>
    <property type="molecule type" value="Genomic_DNA"/>
</dbReference>
<evidence type="ECO:0000313" key="4">
    <source>
        <dbReference type="Proteomes" id="UP000192247"/>
    </source>
</evidence>
<comment type="caution">
    <text evidence="3">The sequence shown here is derived from an EMBL/GenBank/DDBJ whole genome shotgun (WGS) entry which is preliminary data.</text>
</comment>
<protein>
    <submittedName>
        <fullName evidence="3">Putative transmembrane protein-like</fullName>
    </submittedName>
</protein>
<feature type="transmembrane region" description="Helical" evidence="2">
    <location>
        <begin position="109"/>
        <end position="131"/>
    </location>
</feature>
<feature type="transmembrane region" description="Helical" evidence="2">
    <location>
        <begin position="241"/>
        <end position="261"/>
    </location>
</feature>
<feature type="transmembrane region" description="Helical" evidence="2">
    <location>
        <begin position="74"/>
        <end position="97"/>
    </location>
</feature>
<dbReference type="InterPro" id="IPR019396">
    <property type="entry name" value="TM_Fragile-X-F-assoc"/>
</dbReference>
<feature type="transmembrane region" description="Helical" evidence="2">
    <location>
        <begin position="43"/>
        <end position="62"/>
    </location>
</feature>
<dbReference type="Proteomes" id="UP000192247">
    <property type="component" value="Unassembled WGS sequence"/>
</dbReference>
<evidence type="ECO:0000256" key="2">
    <source>
        <dbReference type="SAM" id="Phobius"/>
    </source>
</evidence>
<name>A0A1V9XSA0_9ACAR</name>
<accession>A0A1V9XSA0</accession>
<feature type="transmembrane region" description="Helical" evidence="2">
    <location>
        <begin position="208"/>
        <end position="229"/>
    </location>
</feature>
<keyword evidence="2 3" id="KW-0812">Transmembrane</keyword>
<dbReference type="STRING" id="418985.A0A1V9XSA0"/>
<proteinExistence type="predicted"/>
<dbReference type="PANTHER" id="PTHR13568">
    <property type="entry name" value="FAM11A, B PROTEIN"/>
    <property type="match status" value="1"/>
</dbReference>
<dbReference type="FunCoup" id="A0A1V9XSA0">
    <property type="interactions" value="1468"/>
</dbReference>
<dbReference type="InParanoid" id="A0A1V9XSA0"/>
<feature type="region of interest" description="Disordered" evidence="1">
    <location>
        <begin position="305"/>
        <end position="359"/>
    </location>
</feature>
<keyword evidence="2" id="KW-0472">Membrane</keyword>
<dbReference type="OrthoDB" id="72976at2759"/>
<organism evidence="3 4">
    <name type="scientific">Tropilaelaps mercedesae</name>
    <dbReference type="NCBI Taxonomy" id="418985"/>
    <lineage>
        <taxon>Eukaryota</taxon>
        <taxon>Metazoa</taxon>
        <taxon>Ecdysozoa</taxon>
        <taxon>Arthropoda</taxon>
        <taxon>Chelicerata</taxon>
        <taxon>Arachnida</taxon>
        <taxon>Acari</taxon>
        <taxon>Parasitiformes</taxon>
        <taxon>Mesostigmata</taxon>
        <taxon>Gamasina</taxon>
        <taxon>Dermanyssoidea</taxon>
        <taxon>Laelapidae</taxon>
        <taxon>Tropilaelaps</taxon>
    </lineage>
</organism>
<dbReference type="PANTHER" id="PTHR13568:SF6">
    <property type="entry name" value="TRANSMEMBRANE PROTEIN 185A"/>
    <property type="match status" value="1"/>
</dbReference>
<evidence type="ECO:0000256" key="1">
    <source>
        <dbReference type="SAM" id="MobiDB-lite"/>
    </source>
</evidence>
<reference evidence="3 4" key="1">
    <citation type="journal article" date="2017" name="Gigascience">
        <title>Draft genome of the honey bee ectoparasitic mite, Tropilaelaps mercedesae, is shaped by the parasitic life history.</title>
        <authorList>
            <person name="Dong X."/>
            <person name="Armstrong S.D."/>
            <person name="Xia D."/>
            <person name="Makepeace B.L."/>
            <person name="Darby A.C."/>
            <person name="Kadowaki T."/>
        </authorList>
    </citation>
    <scope>NUCLEOTIDE SEQUENCE [LARGE SCALE GENOMIC DNA]</scope>
    <source>
        <strain evidence="3">Wuxi-XJTLU</strain>
    </source>
</reference>
<feature type="transmembrane region" description="Helical" evidence="2">
    <location>
        <begin position="174"/>
        <end position="196"/>
    </location>
</feature>
<gene>
    <name evidence="3" type="ORF">BIW11_07841</name>
</gene>
<keyword evidence="2" id="KW-1133">Transmembrane helix</keyword>
<keyword evidence="4" id="KW-1185">Reference proteome</keyword>
<sequence length="359" mass="40698">MARPLTRTSRLLIYCSLLAFVLLLSLKWDGYVETDYWLVFSPLWLWKLVAVSSTLAASYLWHRQPQYRLDREALLEYKAMMMCVSLHLLLLVFEVLLCDNLETPPRDRHLWTVVCIPLLALCLLSIVVCIWSVKHDRPFEMELLLAVSVLQMLLVALQVDRLVAWSWAAVFVPLWLLLCVALVGVLYSLIFAAILARTPEVTAEQKRMASHSAVSYTLLVLPFVAFLALLTNKLDGRSQLTFTSCCMPLVATFIVLLILSFSCKTRNTWLFGSRQDLCRLLITACPLLQEYGNISYRLHSNSHQAASRQQGQQAQQAENGQSDLVPPVLARNKPHKSGNNKRQEQEGAVCPIRSIDTPD</sequence>
<feature type="transmembrane region" description="Helical" evidence="2">
    <location>
        <begin position="143"/>
        <end position="168"/>
    </location>
</feature>
<dbReference type="Pfam" id="PF10269">
    <property type="entry name" value="Tmemb_185A"/>
    <property type="match status" value="1"/>
</dbReference>
<dbReference type="AlphaFoldDB" id="A0A1V9XSA0"/>
<feature type="compositionally biased region" description="Low complexity" evidence="1">
    <location>
        <begin position="305"/>
        <end position="317"/>
    </location>
</feature>